<evidence type="ECO:0000256" key="3">
    <source>
        <dbReference type="SAM" id="Phobius"/>
    </source>
</evidence>
<dbReference type="GeneID" id="117536925"/>
<dbReference type="RefSeq" id="XP_034057916.1">
    <property type="nucleotide sequence ID" value="XM_034202025.1"/>
</dbReference>
<keyword evidence="4" id="KW-0732">Signal</keyword>
<protein>
    <submittedName>
        <fullName evidence="6">Uncharacterized protein LOC117536925</fullName>
    </submittedName>
</protein>
<dbReference type="KEGG" id="gacu:117536925"/>
<dbReference type="OrthoDB" id="8913611at2759"/>
<keyword evidence="5" id="KW-1185">Reference proteome</keyword>
<dbReference type="PANTHER" id="PTHR10424:SF73">
    <property type="entry name" value="ENDOGENOUS RETROVIRUS GROUP FC1 ENV POLYPROTEIN-RELATED"/>
    <property type="match status" value="1"/>
</dbReference>
<proteinExistence type="predicted"/>
<dbReference type="Proteomes" id="UP000515161">
    <property type="component" value="Unplaced"/>
</dbReference>
<feature type="region of interest" description="Disordered" evidence="2">
    <location>
        <begin position="58"/>
        <end position="79"/>
    </location>
</feature>
<dbReference type="InterPro" id="IPR018154">
    <property type="entry name" value="TLV/ENV_coat_polyprotein"/>
</dbReference>
<feature type="signal peptide" evidence="4">
    <location>
        <begin position="1"/>
        <end position="31"/>
    </location>
</feature>
<keyword evidence="1" id="KW-1015">Disulfide bond</keyword>
<dbReference type="Pfam" id="PF00429">
    <property type="entry name" value="TLV_coat"/>
    <property type="match status" value="1"/>
</dbReference>
<feature type="chain" id="PRO_5027819957" evidence="4">
    <location>
        <begin position="32"/>
        <end position="775"/>
    </location>
</feature>
<evidence type="ECO:0000256" key="2">
    <source>
        <dbReference type="SAM" id="MobiDB-lite"/>
    </source>
</evidence>
<dbReference type="PANTHER" id="PTHR10424">
    <property type="entry name" value="VIRAL ENVELOPE PROTEIN"/>
    <property type="match status" value="1"/>
</dbReference>
<evidence type="ECO:0000256" key="4">
    <source>
        <dbReference type="SAM" id="SignalP"/>
    </source>
</evidence>
<sequence>MASVSSTGGWRVKAVIILLVLGLLYLSKVAPLDEAVTIPTTGGEGSRPSGGEIKVLLSKGPDPEGKITPTGQSVPSDKDRLFPITTQTFSTMRERHRERRRRNAPLSAHEPQKVSFNCPTAICNSPNCVITYPVFFSKGGDSTVWKAYPRTQYQEFRVSSRMVRITLNTIANMPPELWCSTAEQLKYESQCTARKPDYKAPNSGVTGCAFIEPEHETDFSNLGVAGHASIRTYIEPYHETGFPEKTLISTPPKQTGEDVDSSKKALIAPPKLTKTNSAMSLMLDYAHERNVSNCWLCQNMPESVHSPMFSPIPFTKADYGLVSWNDIASRIGDEAEDCYTPSYPINSEKPLQYKGLISLIVETVNKDYLPEGFKQLTVLRLIYVKKYINLAFEYRFQLALAQTNCSVNFTSPICTLQPHTPSLLVEALVTVVPWFGSRTVDSVEVKIHDCSQPLPLGKSPTRDCSVYVPPVVVHEWKNVSICFQNERGSLTSPDVGHSDCNTVIKVQLARTPLPQRVYLVCGDRAYGCMPYDILYGTCYLAYLIPLIRKVKTDEIAAILPSLHRNSRSITEGQRMASLFLPWYGIYVSQQEIVALSKVVENHLNASNTAMLAEHKELQEVRTVALQNRMALDLLLAAQGGTCKVIGSEYCSFISDATPEVMDMAHDTARGIKELHETHGFTLGDLTGTFGSWGAGLVKFAVTVSMFILVVLIVIICLVTVVKLAIRKMTKTALQAPQRLVGYSTVDDSVLMYDAQLSDPWGSITSSAPWGPPHNE</sequence>
<evidence type="ECO:0000256" key="1">
    <source>
        <dbReference type="ARBA" id="ARBA00023157"/>
    </source>
</evidence>
<feature type="transmembrane region" description="Helical" evidence="3">
    <location>
        <begin position="699"/>
        <end position="721"/>
    </location>
</feature>
<accession>A0A6P8T361</accession>
<keyword evidence="3" id="KW-0472">Membrane</keyword>
<dbReference type="Gene3D" id="1.10.287.210">
    <property type="match status" value="1"/>
</dbReference>
<dbReference type="InParanoid" id="A0A6P8T361"/>
<feature type="compositionally biased region" description="Basic residues" evidence="2">
    <location>
        <begin position="94"/>
        <end position="103"/>
    </location>
</feature>
<evidence type="ECO:0000313" key="6">
    <source>
        <dbReference type="RefSeq" id="XP_034057916.1"/>
    </source>
</evidence>
<keyword evidence="3" id="KW-1133">Transmembrane helix</keyword>
<keyword evidence="3" id="KW-0812">Transmembrane</keyword>
<feature type="region of interest" description="Disordered" evidence="2">
    <location>
        <begin position="91"/>
        <end position="110"/>
    </location>
</feature>
<reference evidence="6" key="1">
    <citation type="submission" date="2025-08" db="UniProtKB">
        <authorList>
            <consortium name="RefSeq"/>
        </authorList>
    </citation>
    <scope>IDENTIFICATION</scope>
</reference>
<organism evidence="5 6">
    <name type="scientific">Gymnodraco acuticeps</name>
    <name type="common">Antarctic dragonfish</name>
    <dbReference type="NCBI Taxonomy" id="8218"/>
    <lineage>
        <taxon>Eukaryota</taxon>
        <taxon>Metazoa</taxon>
        <taxon>Chordata</taxon>
        <taxon>Craniata</taxon>
        <taxon>Vertebrata</taxon>
        <taxon>Euteleostomi</taxon>
        <taxon>Actinopterygii</taxon>
        <taxon>Neopterygii</taxon>
        <taxon>Teleostei</taxon>
        <taxon>Neoteleostei</taxon>
        <taxon>Acanthomorphata</taxon>
        <taxon>Eupercaria</taxon>
        <taxon>Perciformes</taxon>
        <taxon>Notothenioidei</taxon>
        <taxon>Bathydraconidae</taxon>
        <taxon>Gymnodraco</taxon>
    </lineage>
</organism>
<evidence type="ECO:0000313" key="5">
    <source>
        <dbReference type="Proteomes" id="UP000515161"/>
    </source>
</evidence>
<name>A0A6P8T361_GYMAC</name>
<gene>
    <name evidence="6" type="primary">LOC117536925</name>
</gene>
<dbReference type="SUPFAM" id="SSF58069">
    <property type="entry name" value="Virus ectodomain"/>
    <property type="match status" value="1"/>
</dbReference>
<dbReference type="AlphaFoldDB" id="A0A6P8T361"/>